<gene>
    <name evidence="1" type="ORF">JAY77_15825</name>
</gene>
<dbReference type="AlphaFoldDB" id="A0A9E4NLW9"/>
<evidence type="ECO:0000313" key="2">
    <source>
        <dbReference type="Proteomes" id="UP000886674"/>
    </source>
</evidence>
<evidence type="ECO:0000313" key="1">
    <source>
        <dbReference type="EMBL" id="MCG7979598.1"/>
    </source>
</evidence>
<sequence length="90" mass="10379">MKRIADNPAASKAMGEIRETVGSSEELHYIRWWDYYHISRKSIHLEQAGLAGDARSWDQFNSDEKYRIRESLRRHASVAVSDARVMGAIE</sequence>
<protein>
    <submittedName>
        <fullName evidence="1">Uncharacterized protein</fullName>
    </submittedName>
</protein>
<organism evidence="1 2">
    <name type="scientific">Candidatus Thiodiazotropha taylori</name>
    <dbReference type="NCBI Taxonomy" id="2792791"/>
    <lineage>
        <taxon>Bacteria</taxon>
        <taxon>Pseudomonadati</taxon>
        <taxon>Pseudomonadota</taxon>
        <taxon>Gammaproteobacteria</taxon>
        <taxon>Chromatiales</taxon>
        <taxon>Sedimenticolaceae</taxon>
        <taxon>Candidatus Thiodiazotropha</taxon>
    </lineage>
</organism>
<comment type="caution">
    <text evidence="1">The sequence shown here is derived from an EMBL/GenBank/DDBJ whole genome shotgun (WGS) entry which is preliminary data.</text>
</comment>
<dbReference type="Proteomes" id="UP000886674">
    <property type="component" value="Unassembled WGS sequence"/>
</dbReference>
<accession>A0A9E4NLW9</accession>
<reference evidence="1" key="1">
    <citation type="journal article" date="2021" name="Proc. Natl. Acad. Sci. U.S.A.">
        <title>Global biogeography of chemosynthetic symbionts reveals both localized and globally distributed symbiont groups. .</title>
        <authorList>
            <person name="Osvatic J.T."/>
            <person name="Wilkins L.G.E."/>
            <person name="Leibrecht L."/>
            <person name="Leray M."/>
            <person name="Zauner S."/>
            <person name="Polzin J."/>
            <person name="Camacho Y."/>
            <person name="Gros O."/>
            <person name="van Gils J.A."/>
            <person name="Eisen J.A."/>
            <person name="Petersen J.M."/>
            <person name="Yuen B."/>
        </authorList>
    </citation>
    <scope>NUCLEOTIDE SEQUENCE</scope>
    <source>
        <strain evidence="1">MAGclacostrist055</strain>
    </source>
</reference>
<dbReference type="EMBL" id="JAEPCR010000077">
    <property type="protein sequence ID" value="MCG7979598.1"/>
    <property type="molecule type" value="Genomic_DNA"/>
</dbReference>
<proteinExistence type="predicted"/>
<name>A0A9E4NLW9_9GAMM</name>